<name>A0ABQ0EIX7_APOSI</name>
<dbReference type="Proteomes" id="UP001623349">
    <property type="component" value="Unassembled WGS sequence"/>
</dbReference>
<proteinExistence type="predicted"/>
<keyword evidence="3" id="KW-1185">Reference proteome</keyword>
<accession>A0ABQ0EIX7</accession>
<feature type="region of interest" description="Disordered" evidence="1">
    <location>
        <begin position="36"/>
        <end position="58"/>
    </location>
</feature>
<feature type="region of interest" description="Disordered" evidence="1">
    <location>
        <begin position="199"/>
        <end position="219"/>
    </location>
</feature>
<dbReference type="PANTHER" id="PTHR31800">
    <property type="entry name" value="COILED-COIL DOMAIN-CONTAINING PROTEIN 32"/>
    <property type="match status" value="1"/>
</dbReference>
<dbReference type="InterPro" id="IPR028039">
    <property type="entry name" value="CCDC32"/>
</dbReference>
<dbReference type="PANTHER" id="PTHR31800:SF1">
    <property type="entry name" value="COILED-COIL DOMAIN-CONTAINING PROTEIN 32"/>
    <property type="match status" value="1"/>
</dbReference>
<protein>
    <submittedName>
        <fullName evidence="2">Coiled-coil domain-containing protein 32</fullName>
    </submittedName>
</protein>
<dbReference type="EMBL" id="BAAFST010000002">
    <property type="protein sequence ID" value="GAB1286726.1"/>
    <property type="molecule type" value="Genomic_DNA"/>
</dbReference>
<sequence>MKMFESLDSSATKSGRDLWAEICSCLPSPAQEDVSNNAFSDSFADSHPAGEGHVSAADSAVQPAVKPWAPLHDSEVYLASLEKKLRRIKGLNEEVTSKDMLRTLAQAKKECWDRFLQEKLASEFFVDGLDSDERFQGTKAKTEAGALQLFPPSLQRPCSEGARVLLIASVPTTGTLEHFKRWLQPDKVAISTEEVQFLIPPESQAEKPEAGDKPVATEQ</sequence>
<reference evidence="2 3" key="1">
    <citation type="submission" date="2024-08" db="EMBL/GenBank/DDBJ databases">
        <title>The draft genome of Apodemus speciosus.</title>
        <authorList>
            <person name="Nabeshima K."/>
            <person name="Suzuki S."/>
            <person name="Onuma M."/>
        </authorList>
    </citation>
    <scope>NUCLEOTIDE SEQUENCE [LARGE SCALE GENOMIC DNA]</scope>
    <source>
        <strain evidence="2">IB14-021</strain>
    </source>
</reference>
<comment type="caution">
    <text evidence="2">The sequence shown here is derived from an EMBL/GenBank/DDBJ whole genome shotgun (WGS) entry which is preliminary data.</text>
</comment>
<evidence type="ECO:0000313" key="3">
    <source>
        <dbReference type="Proteomes" id="UP001623349"/>
    </source>
</evidence>
<organism evidence="2 3">
    <name type="scientific">Apodemus speciosus</name>
    <name type="common">Large Japanese field mouse</name>
    <dbReference type="NCBI Taxonomy" id="105296"/>
    <lineage>
        <taxon>Eukaryota</taxon>
        <taxon>Metazoa</taxon>
        <taxon>Chordata</taxon>
        <taxon>Craniata</taxon>
        <taxon>Vertebrata</taxon>
        <taxon>Euteleostomi</taxon>
        <taxon>Mammalia</taxon>
        <taxon>Eutheria</taxon>
        <taxon>Euarchontoglires</taxon>
        <taxon>Glires</taxon>
        <taxon>Rodentia</taxon>
        <taxon>Myomorpha</taxon>
        <taxon>Muroidea</taxon>
        <taxon>Muridae</taxon>
        <taxon>Murinae</taxon>
        <taxon>Apodemus</taxon>
    </lineage>
</organism>
<gene>
    <name evidence="2" type="ORF">APTSU1_000195600</name>
</gene>
<evidence type="ECO:0000256" key="1">
    <source>
        <dbReference type="SAM" id="MobiDB-lite"/>
    </source>
</evidence>
<dbReference type="Pfam" id="PF14989">
    <property type="entry name" value="CCDC32"/>
    <property type="match status" value="2"/>
</dbReference>
<evidence type="ECO:0000313" key="2">
    <source>
        <dbReference type="EMBL" id="GAB1286726.1"/>
    </source>
</evidence>